<keyword evidence="1" id="KW-0472">Membrane</keyword>
<dbReference type="EMBL" id="CP034563">
    <property type="protein sequence ID" value="AZQ65169.1"/>
    <property type="molecule type" value="Genomic_DNA"/>
</dbReference>
<feature type="signal peptide" evidence="2">
    <location>
        <begin position="1"/>
        <end position="23"/>
    </location>
</feature>
<protein>
    <submittedName>
        <fullName evidence="4">Type IX secretion system membrane protein PorP/SprF</fullName>
    </submittedName>
</protein>
<gene>
    <name evidence="4" type="ORF">EI427_23435</name>
</gene>
<dbReference type="CDD" id="cd07185">
    <property type="entry name" value="OmpA_C-like"/>
    <property type="match status" value="1"/>
</dbReference>
<reference evidence="4 5" key="1">
    <citation type="submission" date="2018-12" db="EMBL/GenBank/DDBJ databases">
        <title>Flammeovirga pectinis sp. nov., isolated from the gut of the Korean scallop, Patinopecten yessoensis.</title>
        <authorList>
            <person name="Bae J.-W."/>
            <person name="Jeong Y.-S."/>
            <person name="Kang W."/>
        </authorList>
    </citation>
    <scope>NUCLEOTIDE SEQUENCE [LARGE SCALE GENOMIC DNA]</scope>
    <source>
        <strain evidence="4 5">L12M1</strain>
    </source>
</reference>
<dbReference type="PANTHER" id="PTHR30329">
    <property type="entry name" value="STATOR ELEMENT OF FLAGELLAR MOTOR COMPLEX"/>
    <property type="match status" value="1"/>
</dbReference>
<evidence type="ECO:0000259" key="3">
    <source>
        <dbReference type="PROSITE" id="PS51123"/>
    </source>
</evidence>
<evidence type="ECO:0000256" key="1">
    <source>
        <dbReference type="PROSITE-ProRule" id="PRU00473"/>
    </source>
</evidence>
<dbReference type="Pfam" id="PF00691">
    <property type="entry name" value="OmpA"/>
    <property type="match status" value="1"/>
</dbReference>
<dbReference type="InterPro" id="IPR050330">
    <property type="entry name" value="Bact_OuterMem_StrucFunc"/>
</dbReference>
<dbReference type="GO" id="GO:0016020">
    <property type="term" value="C:membrane"/>
    <property type="evidence" value="ECO:0007669"/>
    <property type="project" value="UniProtKB-UniRule"/>
</dbReference>
<keyword evidence="2" id="KW-0732">Signal</keyword>
<evidence type="ECO:0000313" key="5">
    <source>
        <dbReference type="Proteomes" id="UP000267268"/>
    </source>
</evidence>
<accession>A0A3S9PAI2</accession>
<dbReference type="AlphaFoldDB" id="A0A3S9PAI2"/>
<dbReference type="PANTHER" id="PTHR30329:SF21">
    <property type="entry name" value="LIPOPROTEIN YIAD-RELATED"/>
    <property type="match status" value="1"/>
</dbReference>
<name>A0A3S9PAI2_9BACT</name>
<feature type="chain" id="PRO_5019365662" evidence="2">
    <location>
        <begin position="24"/>
        <end position="502"/>
    </location>
</feature>
<dbReference type="PROSITE" id="PS51123">
    <property type="entry name" value="OMPA_2"/>
    <property type="match status" value="1"/>
</dbReference>
<feature type="domain" description="OmpA-like" evidence="3">
    <location>
        <begin position="386"/>
        <end position="502"/>
    </location>
</feature>
<dbReference type="InterPro" id="IPR036737">
    <property type="entry name" value="OmpA-like_sf"/>
</dbReference>
<dbReference type="SUPFAM" id="SSF103088">
    <property type="entry name" value="OmpA-like"/>
    <property type="match status" value="1"/>
</dbReference>
<dbReference type="Pfam" id="PF11751">
    <property type="entry name" value="PorP_SprF"/>
    <property type="match status" value="1"/>
</dbReference>
<dbReference type="KEGG" id="fll:EI427_23435"/>
<proteinExistence type="predicted"/>
<organism evidence="4 5">
    <name type="scientific">Flammeovirga pectinis</name>
    <dbReference type="NCBI Taxonomy" id="2494373"/>
    <lineage>
        <taxon>Bacteria</taxon>
        <taxon>Pseudomonadati</taxon>
        <taxon>Bacteroidota</taxon>
        <taxon>Cytophagia</taxon>
        <taxon>Cytophagales</taxon>
        <taxon>Flammeovirgaceae</taxon>
        <taxon>Flammeovirga</taxon>
    </lineage>
</organism>
<dbReference type="InterPro" id="IPR019861">
    <property type="entry name" value="PorP/SprF_Bacteroidetes"/>
</dbReference>
<dbReference type="Gene3D" id="3.30.1330.60">
    <property type="entry name" value="OmpA-like domain"/>
    <property type="match status" value="1"/>
</dbReference>
<sequence length="502" mass="56909">MKNIIKLCIAFCCFSMFSTTVVAQLSGYDALREYAPIRVSPAWGGFNTDASIGLLHKSINYGEGVYRNRSIVTAALPWINKETNLVQGGGGLYFLNESPSETVGFKTQEIGGSFAYTIRLKKNHDLALGLGVAWTSIRLSTDGVTTGSLWHPIYGYVPEAEINESFGYERNSYTSVYSGIMWSSLDRYNRERHRFGINLYRMNKPVNSSPLSEDNLNLGYSVTACLTMWAHPSLSITPDLFYELNDNRHFVQGTVWGGYHFFNENPTDPISTGSLVAGLSYSNNGSFGLGFKFDQKKYEIAMFNYFGTAINDVSLPNQSSFEIALRLKKELGSRKRNKVTYYKSTATNTKNKEYQYRSFNNKRDAVATNVESIDEIPSTTTNTPKSGSEMKPIKYTLQYRFNETRLTRQSQLQLDYTVKLLEDNPDLSIKIIGHSDDLGTDKVKAKVAWERAKQIRDYFWTKGIEKHRIQATSKGDKQPLVDNDTEENKAKNRRVELLIFEK</sequence>
<dbReference type="RefSeq" id="WP_126619622.1">
    <property type="nucleotide sequence ID" value="NZ_CP034563.1"/>
</dbReference>
<evidence type="ECO:0000313" key="4">
    <source>
        <dbReference type="EMBL" id="AZQ65169.1"/>
    </source>
</evidence>
<dbReference type="InterPro" id="IPR006665">
    <property type="entry name" value="OmpA-like"/>
</dbReference>
<keyword evidence="5" id="KW-1185">Reference proteome</keyword>
<dbReference type="OrthoDB" id="977390at2"/>
<dbReference type="Proteomes" id="UP000267268">
    <property type="component" value="Chromosome 2"/>
</dbReference>
<evidence type="ECO:0000256" key="2">
    <source>
        <dbReference type="SAM" id="SignalP"/>
    </source>
</evidence>